<feature type="transmembrane region" description="Helical" evidence="8">
    <location>
        <begin position="63"/>
        <end position="84"/>
    </location>
</feature>
<keyword evidence="7 8" id="KW-0472">Membrane</keyword>
<dbReference type="GO" id="GO:0009103">
    <property type="term" value="P:lipopolysaccharide biosynthetic process"/>
    <property type="evidence" value="ECO:0007669"/>
    <property type="project" value="UniProtKB-ARBA"/>
</dbReference>
<organism evidence="10 11">
    <name type="scientific">Candidatus Lloydbacteria bacterium CG22_combo_CG10-13_8_21_14_all_47_15</name>
    <dbReference type="NCBI Taxonomy" id="1974635"/>
    <lineage>
        <taxon>Bacteria</taxon>
        <taxon>Candidatus Lloydiibacteriota</taxon>
    </lineage>
</organism>
<feature type="transmembrane region" description="Helical" evidence="8">
    <location>
        <begin position="303"/>
        <end position="319"/>
    </location>
</feature>
<evidence type="ECO:0000256" key="1">
    <source>
        <dbReference type="ARBA" id="ARBA00004651"/>
    </source>
</evidence>
<evidence type="ECO:0000256" key="8">
    <source>
        <dbReference type="SAM" id="Phobius"/>
    </source>
</evidence>
<feature type="transmembrane region" description="Helical" evidence="8">
    <location>
        <begin position="325"/>
        <end position="348"/>
    </location>
</feature>
<keyword evidence="5 8" id="KW-0812">Transmembrane</keyword>
<feature type="transmembrane region" description="Helical" evidence="8">
    <location>
        <begin position="143"/>
        <end position="162"/>
    </location>
</feature>
<comment type="subcellular location">
    <subcellularLocation>
        <location evidence="1">Cell membrane</location>
        <topology evidence="1">Multi-pass membrane protein</topology>
    </subcellularLocation>
</comment>
<feature type="transmembrane region" description="Helical" evidence="8">
    <location>
        <begin position="12"/>
        <end position="30"/>
    </location>
</feature>
<dbReference type="AlphaFoldDB" id="A0A2H0CV12"/>
<sequence>MAIASNARIEKVFPALLILATLFFSTYRITESPPVWYDEGFYNQAALNWMRTGEQGLQIAPEVFASASNSTVGFPLIYPVSVVFKYFGAGVLQARAVMVFFIVALVLLSYVFTRRMFGARFAMLASMLLATFPVLYGNGKSMLGEVPGLFFFLLFLLALSRIEKNNFNGTLQYLFAGLFAGLCVATKPIFLLVLPAVCATLFFQRKSIAFHWKQIGLAVVAFFVPIFVWLVTQFKASDSVAQIISYYANPYEVTDLTSVIFGNITRFVTELSPLYALCFFLVWAVSMYIRARVIKKNISVTESIAIIFSLLVFVFYLRTPGWYRYFFPAVVMSIVYAPYAIYTVVSYFKMRTGRFVGMGAMTITASIILIVSALHLYQLGFDSWVAEHYDADKTATLTRYFEVYNPSTSFFIYDVPEVVLFLPSDNYYQYIQPHKEKAIGKEEIQKIYEGAVDEIIITATAYKEKKDGFTLYKEKDRVDAYIILEKNSGK</sequence>
<evidence type="ECO:0000256" key="2">
    <source>
        <dbReference type="ARBA" id="ARBA00022475"/>
    </source>
</evidence>
<evidence type="ECO:0000256" key="7">
    <source>
        <dbReference type="ARBA" id="ARBA00023136"/>
    </source>
</evidence>
<name>A0A2H0CV12_9BACT</name>
<accession>A0A2H0CV12</accession>
<dbReference type="EMBL" id="PCTL01000007">
    <property type="protein sequence ID" value="PIP73775.1"/>
    <property type="molecule type" value="Genomic_DNA"/>
</dbReference>
<feature type="transmembrane region" description="Helical" evidence="8">
    <location>
        <begin position="215"/>
        <end position="232"/>
    </location>
</feature>
<dbReference type="PANTHER" id="PTHR33908">
    <property type="entry name" value="MANNOSYLTRANSFERASE YKCB-RELATED"/>
    <property type="match status" value="1"/>
</dbReference>
<feature type="domain" description="Glycosyltransferase RgtA/B/C/D-like" evidence="9">
    <location>
        <begin position="81"/>
        <end position="229"/>
    </location>
</feature>
<dbReference type="PANTHER" id="PTHR33908:SF11">
    <property type="entry name" value="MEMBRANE PROTEIN"/>
    <property type="match status" value="1"/>
</dbReference>
<dbReference type="GO" id="GO:0016763">
    <property type="term" value="F:pentosyltransferase activity"/>
    <property type="evidence" value="ECO:0007669"/>
    <property type="project" value="TreeGrafter"/>
</dbReference>
<dbReference type="InterPro" id="IPR050297">
    <property type="entry name" value="LipidA_mod_glycosyltrf_83"/>
</dbReference>
<comment type="caution">
    <text evidence="10">The sequence shown here is derived from an EMBL/GenBank/DDBJ whole genome shotgun (WGS) entry which is preliminary data.</text>
</comment>
<proteinExistence type="predicted"/>
<evidence type="ECO:0000256" key="3">
    <source>
        <dbReference type="ARBA" id="ARBA00022676"/>
    </source>
</evidence>
<gene>
    <name evidence="10" type="ORF">COW88_00895</name>
</gene>
<feature type="transmembrane region" description="Helical" evidence="8">
    <location>
        <begin position="274"/>
        <end position="291"/>
    </location>
</feature>
<evidence type="ECO:0000256" key="4">
    <source>
        <dbReference type="ARBA" id="ARBA00022679"/>
    </source>
</evidence>
<protein>
    <recommendedName>
        <fullName evidence="9">Glycosyltransferase RgtA/B/C/D-like domain-containing protein</fullName>
    </recommendedName>
</protein>
<evidence type="ECO:0000259" key="9">
    <source>
        <dbReference type="Pfam" id="PF13231"/>
    </source>
</evidence>
<feature type="transmembrane region" description="Helical" evidence="8">
    <location>
        <begin position="174"/>
        <end position="203"/>
    </location>
</feature>
<feature type="transmembrane region" description="Helical" evidence="8">
    <location>
        <begin position="119"/>
        <end position="136"/>
    </location>
</feature>
<evidence type="ECO:0000256" key="5">
    <source>
        <dbReference type="ARBA" id="ARBA00022692"/>
    </source>
</evidence>
<keyword evidence="2" id="KW-1003">Cell membrane</keyword>
<feature type="transmembrane region" description="Helical" evidence="8">
    <location>
        <begin position="96"/>
        <end position="113"/>
    </location>
</feature>
<dbReference type="Proteomes" id="UP000230638">
    <property type="component" value="Unassembled WGS sequence"/>
</dbReference>
<evidence type="ECO:0000256" key="6">
    <source>
        <dbReference type="ARBA" id="ARBA00022989"/>
    </source>
</evidence>
<feature type="transmembrane region" description="Helical" evidence="8">
    <location>
        <begin position="355"/>
        <end position="377"/>
    </location>
</feature>
<dbReference type="GO" id="GO:0005886">
    <property type="term" value="C:plasma membrane"/>
    <property type="evidence" value="ECO:0007669"/>
    <property type="project" value="UniProtKB-SubCell"/>
</dbReference>
<dbReference type="InterPro" id="IPR038731">
    <property type="entry name" value="RgtA/B/C-like"/>
</dbReference>
<reference evidence="10 11" key="1">
    <citation type="submission" date="2017-09" db="EMBL/GenBank/DDBJ databases">
        <title>Depth-based differentiation of microbial function through sediment-hosted aquifers and enrichment of novel symbionts in the deep terrestrial subsurface.</title>
        <authorList>
            <person name="Probst A.J."/>
            <person name="Ladd B."/>
            <person name="Jarett J.K."/>
            <person name="Geller-Mcgrath D.E."/>
            <person name="Sieber C.M."/>
            <person name="Emerson J.B."/>
            <person name="Anantharaman K."/>
            <person name="Thomas B.C."/>
            <person name="Malmstrom R."/>
            <person name="Stieglmeier M."/>
            <person name="Klingl A."/>
            <person name="Woyke T."/>
            <person name="Ryan C.M."/>
            <person name="Banfield J.F."/>
        </authorList>
    </citation>
    <scope>NUCLEOTIDE SEQUENCE [LARGE SCALE GENOMIC DNA]</scope>
    <source>
        <strain evidence="10">CG22_combo_CG10-13_8_21_14_all_47_15</strain>
    </source>
</reference>
<keyword evidence="6 8" id="KW-1133">Transmembrane helix</keyword>
<evidence type="ECO:0000313" key="10">
    <source>
        <dbReference type="EMBL" id="PIP73775.1"/>
    </source>
</evidence>
<evidence type="ECO:0000313" key="11">
    <source>
        <dbReference type="Proteomes" id="UP000230638"/>
    </source>
</evidence>
<dbReference type="Pfam" id="PF13231">
    <property type="entry name" value="PMT_2"/>
    <property type="match status" value="1"/>
</dbReference>
<keyword evidence="3" id="KW-0328">Glycosyltransferase</keyword>
<keyword evidence="4" id="KW-0808">Transferase</keyword>